<gene>
    <name evidence="1" type="ORF">QWZ14_00310</name>
</gene>
<dbReference type="EMBL" id="JAUFPN010000002">
    <property type="protein sequence ID" value="MDN3562832.1"/>
    <property type="molecule type" value="Genomic_DNA"/>
</dbReference>
<comment type="caution">
    <text evidence="1">The sequence shown here is derived from an EMBL/GenBank/DDBJ whole genome shotgun (WGS) entry which is preliminary data.</text>
</comment>
<protein>
    <submittedName>
        <fullName evidence="1">Uncharacterized protein</fullName>
    </submittedName>
</protein>
<keyword evidence="2" id="KW-1185">Reference proteome</keyword>
<proteinExistence type="predicted"/>
<organism evidence="1 2">
    <name type="scientific">Paeniroseomonas aquatica</name>
    <dbReference type="NCBI Taxonomy" id="373043"/>
    <lineage>
        <taxon>Bacteria</taxon>
        <taxon>Pseudomonadati</taxon>
        <taxon>Pseudomonadota</taxon>
        <taxon>Alphaproteobacteria</taxon>
        <taxon>Acetobacterales</taxon>
        <taxon>Acetobacteraceae</taxon>
        <taxon>Paeniroseomonas</taxon>
    </lineage>
</organism>
<reference evidence="2" key="1">
    <citation type="journal article" date="2019" name="Int. J. Syst. Evol. Microbiol.">
        <title>The Global Catalogue of Microorganisms (GCM) 10K type strain sequencing project: providing services to taxonomists for standard genome sequencing and annotation.</title>
        <authorList>
            <consortium name="The Broad Institute Genomics Platform"/>
            <consortium name="The Broad Institute Genome Sequencing Center for Infectious Disease"/>
            <person name="Wu L."/>
            <person name="Ma J."/>
        </authorList>
    </citation>
    <scope>NUCLEOTIDE SEQUENCE [LARGE SCALE GENOMIC DNA]</scope>
    <source>
        <strain evidence="2">CECT 7131</strain>
    </source>
</reference>
<dbReference type="RefSeq" id="WP_290314553.1">
    <property type="nucleotide sequence ID" value="NZ_JAUFPN010000002.1"/>
</dbReference>
<evidence type="ECO:0000313" key="1">
    <source>
        <dbReference type="EMBL" id="MDN3562832.1"/>
    </source>
</evidence>
<sequence length="259" mass="29697">MKSDNKNDGSAPLPNSMLDDLNSSGCIATYRAFAKDHAKIFSELNDGIIYHISISWENTEFKIFNISIFDEEMDSNKSYLQISGRSMQDATLFFLQFARDTMTNLRITSTKNRSYLLEPRIESLGWTAKRFGLKNRTHLARIILGGGLQDILTSDFGSVKLKHRSRLKAEIKPASTYEKYNESEKLETDLANLRLKELAILQKLGRIPVLTSRSKDERIRWQDERIAQLRQFITENNLEIPGPATTQKLSYANRAKVRD</sequence>
<evidence type="ECO:0000313" key="2">
    <source>
        <dbReference type="Proteomes" id="UP001529369"/>
    </source>
</evidence>
<name>A0ABT7ZZD6_9PROT</name>
<dbReference type="Proteomes" id="UP001529369">
    <property type="component" value="Unassembled WGS sequence"/>
</dbReference>
<accession>A0ABT7ZZD6</accession>